<gene>
    <name evidence="2" type="ORF">BN1708_010777</name>
</gene>
<name>A0A0G4KUB0_VERLO</name>
<evidence type="ECO:0000313" key="2">
    <source>
        <dbReference type="EMBL" id="CRK13379.1"/>
    </source>
</evidence>
<reference evidence="2 3" key="1">
    <citation type="submission" date="2015-05" db="EMBL/GenBank/DDBJ databases">
        <authorList>
            <person name="Wang D.B."/>
            <person name="Wang M."/>
        </authorList>
    </citation>
    <scope>NUCLEOTIDE SEQUENCE [LARGE SCALE GENOMIC DNA]</scope>
    <source>
        <strain evidence="2">VL1</strain>
    </source>
</reference>
<accession>A0A0G4KUB0</accession>
<sequence length="189" mass="21314">MALISTRTIITSLCFFHITLGFYFLTNPSTIADQGLVFILGGSMGMPSDRSFESRSAPLAFVAALLIFMGISDLMTLSMPEEISLLYYWGTQAPLRLSIALAFVFYTLIAGPSSPLYREGSMRDAVRSHNPHYTPSAWGGDGWKNSVFFTFMFVEMVSWFWAWVTLREERTEVVKKSLKQSNSSLRNMD</sequence>
<keyword evidence="1" id="KW-0472">Membrane</keyword>
<keyword evidence="3" id="KW-1185">Reference proteome</keyword>
<dbReference type="AlphaFoldDB" id="A0A0G4KUB0"/>
<organism evidence="2 3">
    <name type="scientific">Verticillium longisporum</name>
    <name type="common">Verticillium dahliae var. longisporum</name>
    <dbReference type="NCBI Taxonomy" id="100787"/>
    <lineage>
        <taxon>Eukaryota</taxon>
        <taxon>Fungi</taxon>
        <taxon>Dikarya</taxon>
        <taxon>Ascomycota</taxon>
        <taxon>Pezizomycotina</taxon>
        <taxon>Sordariomycetes</taxon>
        <taxon>Hypocreomycetidae</taxon>
        <taxon>Glomerellales</taxon>
        <taxon>Plectosphaerellaceae</taxon>
        <taxon>Verticillium</taxon>
    </lineage>
</organism>
<keyword evidence="1" id="KW-0812">Transmembrane</keyword>
<evidence type="ECO:0000313" key="3">
    <source>
        <dbReference type="Proteomes" id="UP000044602"/>
    </source>
</evidence>
<proteinExistence type="predicted"/>
<dbReference type="InterPro" id="IPR018815">
    <property type="entry name" value="Incr_loss_mito_DNA_1"/>
</dbReference>
<keyword evidence="1" id="KW-1133">Transmembrane helix</keyword>
<evidence type="ECO:0000256" key="1">
    <source>
        <dbReference type="SAM" id="Phobius"/>
    </source>
</evidence>
<dbReference type="PANTHER" id="PTHR28029:SF1">
    <property type="entry name" value="PROTEIN ILM1"/>
    <property type="match status" value="1"/>
</dbReference>
<dbReference type="Proteomes" id="UP000044602">
    <property type="component" value="Unassembled WGS sequence"/>
</dbReference>
<dbReference type="Pfam" id="PF10311">
    <property type="entry name" value="Ilm1"/>
    <property type="match status" value="1"/>
</dbReference>
<dbReference type="EMBL" id="CVQH01004558">
    <property type="protein sequence ID" value="CRK13379.1"/>
    <property type="molecule type" value="Genomic_DNA"/>
</dbReference>
<dbReference type="PANTHER" id="PTHR28029">
    <property type="entry name" value="PROTEIN ILM1"/>
    <property type="match status" value="1"/>
</dbReference>
<feature type="transmembrane region" description="Helical" evidence="1">
    <location>
        <begin position="147"/>
        <end position="166"/>
    </location>
</feature>
<evidence type="ECO:0008006" key="4">
    <source>
        <dbReference type="Google" id="ProtNLM"/>
    </source>
</evidence>
<protein>
    <recommendedName>
        <fullName evidence="4">Increased loss of mitochondrial DNA protein 1</fullName>
    </recommendedName>
</protein>
<feature type="transmembrane region" description="Helical" evidence="1">
    <location>
        <begin position="86"/>
        <end position="109"/>
    </location>
</feature>
<feature type="transmembrane region" description="Helical" evidence="1">
    <location>
        <begin position="56"/>
        <end position="74"/>
    </location>
</feature>